<proteinExistence type="predicted"/>
<dbReference type="Gene3D" id="1.10.443.10">
    <property type="entry name" value="Intergrase catalytic core"/>
    <property type="match status" value="1"/>
</dbReference>
<organism evidence="3 4">
    <name type="scientific">Streptomyces africanus</name>
    <dbReference type="NCBI Taxonomy" id="231024"/>
    <lineage>
        <taxon>Bacteria</taxon>
        <taxon>Bacillati</taxon>
        <taxon>Actinomycetota</taxon>
        <taxon>Actinomycetes</taxon>
        <taxon>Kitasatosporales</taxon>
        <taxon>Streptomycetaceae</taxon>
        <taxon>Streptomyces</taxon>
    </lineage>
</organism>
<gene>
    <name evidence="3" type="ORF">QF034_008189</name>
</gene>
<evidence type="ECO:0000256" key="2">
    <source>
        <dbReference type="SAM" id="MobiDB-lite"/>
    </source>
</evidence>
<dbReference type="InterPro" id="IPR011010">
    <property type="entry name" value="DNA_brk_join_enz"/>
</dbReference>
<comment type="caution">
    <text evidence="3">The sequence shown here is derived from an EMBL/GenBank/DDBJ whole genome shotgun (WGS) entry which is preliminary data.</text>
</comment>
<protein>
    <submittedName>
        <fullName evidence="3">Integrase</fullName>
    </submittedName>
</protein>
<feature type="region of interest" description="Disordered" evidence="2">
    <location>
        <begin position="212"/>
        <end position="237"/>
    </location>
</feature>
<keyword evidence="4" id="KW-1185">Reference proteome</keyword>
<keyword evidence="1" id="KW-0233">DNA recombination</keyword>
<dbReference type="EMBL" id="JAUSYP010000001">
    <property type="protein sequence ID" value="MDQ0753958.1"/>
    <property type="molecule type" value="Genomic_DNA"/>
</dbReference>
<reference evidence="3 4" key="1">
    <citation type="submission" date="2023-07" db="EMBL/GenBank/DDBJ databases">
        <title>Comparative genomics of wheat-associated soil bacteria to identify genetic determinants of phenazine resistance.</title>
        <authorList>
            <person name="Mouncey N."/>
        </authorList>
    </citation>
    <scope>NUCLEOTIDE SEQUENCE [LARGE SCALE GENOMIC DNA]</scope>
    <source>
        <strain evidence="3 4">B3I12</strain>
    </source>
</reference>
<evidence type="ECO:0000313" key="4">
    <source>
        <dbReference type="Proteomes" id="UP001232755"/>
    </source>
</evidence>
<dbReference type="InterPro" id="IPR013762">
    <property type="entry name" value="Integrase-like_cat_sf"/>
</dbReference>
<evidence type="ECO:0000313" key="3">
    <source>
        <dbReference type="EMBL" id="MDQ0753958.1"/>
    </source>
</evidence>
<name>A0ABU0R2T3_9ACTN</name>
<dbReference type="SUPFAM" id="SSF56349">
    <property type="entry name" value="DNA breaking-rejoining enzymes"/>
    <property type="match status" value="1"/>
</dbReference>
<dbReference type="Proteomes" id="UP001232755">
    <property type="component" value="Unassembled WGS sequence"/>
</dbReference>
<sequence length="237" mass="25945">MRAHSPRGRPPCNERRQHLARLLSHVRTACILTIAALSGMRTSELIELPLDCRLAPCSYGPNRVRHRLKSKVIKHRGHGGSRDEWVVVPEAYEAAGIARELADPGAAHTFPAHLDLCRRHRELREWANGGEGQRLGLPHLPDDVLTPRILRRTLAVELAHRPGGLFAAKLQLKHLSVTTTEGYTNRPGGAQACSTCWPDGSAPCTWGWRTTAGSSTRARPCVSPSPAAPSETGRWPG</sequence>
<evidence type="ECO:0000256" key="1">
    <source>
        <dbReference type="ARBA" id="ARBA00023172"/>
    </source>
</evidence>
<accession>A0ABU0R2T3</accession>